<dbReference type="InterPro" id="IPR023187">
    <property type="entry name" value="Tscrpt_reg_MarR-type_CS"/>
</dbReference>
<keyword evidence="3" id="KW-0238">DNA-binding</keyword>
<evidence type="ECO:0000256" key="4">
    <source>
        <dbReference type="ARBA" id="ARBA00023163"/>
    </source>
</evidence>
<dbReference type="InterPro" id="IPR016181">
    <property type="entry name" value="Acyl_CoA_acyltransferase"/>
</dbReference>
<dbReference type="PROSITE" id="PS50995">
    <property type="entry name" value="HTH_MARR_2"/>
    <property type="match status" value="1"/>
</dbReference>
<dbReference type="GO" id="GO:0003700">
    <property type="term" value="F:DNA-binding transcription factor activity"/>
    <property type="evidence" value="ECO:0007669"/>
    <property type="project" value="InterPro"/>
</dbReference>
<dbReference type="PANTHER" id="PTHR13947">
    <property type="entry name" value="GNAT FAMILY N-ACETYLTRANSFERASE"/>
    <property type="match status" value="1"/>
</dbReference>
<proteinExistence type="predicted"/>
<dbReference type="EMBL" id="CP042436">
    <property type="protein sequence ID" value="QEC63621.1"/>
    <property type="molecule type" value="Genomic_DNA"/>
</dbReference>
<dbReference type="RefSeq" id="WP_147032196.1">
    <property type="nucleotide sequence ID" value="NZ_CP042436.1"/>
</dbReference>
<dbReference type="InterPro" id="IPR050769">
    <property type="entry name" value="NAT_camello-type"/>
</dbReference>
<dbReference type="OrthoDB" id="1431064at2"/>
<dbReference type="InterPro" id="IPR000835">
    <property type="entry name" value="HTH_MarR-typ"/>
</dbReference>
<dbReference type="Proteomes" id="UP000321479">
    <property type="component" value="Chromosome"/>
</dbReference>
<dbReference type="CDD" id="cd00090">
    <property type="entry name" value="HTH_ARSR"/>
    <property type="match status" value="1"/>
</dbReference>
<reference evidence="7 8" key="1">
    <citation type="journal article" date="2017" name="Curr. Microbiol.">
        <title>Mucilaginibacter ginsenosidivorans sp. nov., Isolated from Soil of Ginseng Field.</title>
        <authorList>
            <person name="Kim M.M."/>
            <person name="Siddiqi M.Z."/>
            <person name="Im W.T."/>
        </authorList>
    </citation>
    <scope>NUCLEOTIDE SEQUENCE [LARGE SCALE GENOMIC DNA]</scope>
    <source>
        <strain evidence="7 8">Gsoil 3017</strain>
    </source>
</reference>
<evidence type="ECO:0000259" key="5">
    <source>
        <dbReference type="PROSITE" id="PS50995"/>
    </source>
</evidence>
<accession>A0A5B8UZ24</accession>
<evidence type="ECO:0000256" key="3">
    <source>
        <dbReference type="ARBA" id="ARBA00023125"/>
    </source>
</evidence>
<keyword evidence="2" id="KW-0805">Transcription regulation</keyword>
<dbReference type="AlphaFoldDB" id="A0A5B8UZ24"/>
<dbReference type="PROSITE" id="PS01117">
    <property type="entry name" value="HTH_MARR_1"/>
    <property type="match status" value="1"/>
</dbReference>
<keyword evidence="1" id="KW-0808">Transferase</keyword>
<dbReference type="InterPro" id="IPR036390">
    <property type="entry name" value="WH_DNA-bd_sf"/>
</dbReference>
<gene>
    <name evidence="7" type="ORF">FRZ54_13890</name>
</gene>
<dbReference type="InterPro" id="IPR036388">
    <property type="entry name" value="WH-like_DNA-bd_sf"/>
</dbReference>
<dbReference type="InterPro" id="IPR000182">
    <property type="entry name" value="GNAT_dom"/>
</dbReference>
<dbReference type="SUPFAM" id="SSF46785">
    <property type="entry name" value="Winged helix' DNA-binding domain"/>
    <property type="match status" value="1"/>
</dbReference>
<keyword evidence="4" id="KW-0804">Transcription</keyword>
<name>A0A5B8UZ24_9SPHI</name>
<dbReference type="Pfam" id="PF12802">
    <property type="entry name" value="MarR_2"/>
    <property type="match status" value="1"/>
</dbReference>
<dbReference type="KEGG" id="mgin:FRZ54_13890"/>
<evidence type="ECO:0000256" key="1">
    <source>
        <dbReference type="ARBA" id="ARBA00022679"/>
    </source>
</evidence>
<dbReference type="InterPro" id="IPR011991">
    <property type="entry name" value="ArsR-like_HTH"/>
</dbReference>
<feature type="domain" description="HTH marR-type" evidence="5">
    <location>
        <begin position="9"/>
        <end position="155"/>
    </location>
</feature>
<dbReference type="Gene3D" id="1.10.10.10">
    <property type="entry name" value="Winged helix-like DNA-binding domain superfamily/Winged helix DNA-binding domain"/>
    <property type="match status" value="1"/>
</dbReference>
<dbReference type="SUPFAM" id="SSF55729">
    <property type="entry name" value="Acyl-CoA N-acyltransferases (Nat)"/>
    <property type="match status" value="1"/>
</dbReference>
<protein>
    <submittedName>
        <fullName evidence="7">MarR family transcriptional regulator</fullName>
    </submittedName>
</protein>
<dbReference type="Pfam" id="PF00583">
    <property type="entry name" value="Acetyltransf_1"/>
    <property type="match status" value="1"/>
</dbReference>
<dbReference type="CDD" id="cd04301">
    <property type="entry name" value="NAT_SF"/>
    <property type="match status" value="1"/>
</dbReference>
<dbReference type="GO" id="GO:0008080">
    <property type="term" value="F:N-acetyltransferase activity"/>
    <property type="evidence" value="ECO:0007669"/>
    <property type="project" value="InterPro"/>
</dbReference>
<evidence type="ECO:0000259" key="6">
    <source>
        <dbReference type="PROSITE" id="PS51186"/>
    </source>
</evidence>
<sequence>MDFYNKVGKMAIGSRLRGLSDMITTDAAQLYHIYGVDIQPRWWPVFYVLTQTIENSITVIAREIGQSHASVSQVVREMVKCGFVTERKNKHDQRKNFVSLTEKGKAAAMKLNDQHQDVSAAINQAFSESQYDLWKAIEEWEYLLEQKSLLRRVQEEKKKREGEKVQIIDYTPAHKQAFKQLNEEWITQYFRMEESDHKALDHPDEYIVDKGGHIFMAVYEGNVVGACAIIKMDDKKYELAKMAVSPKAQGKSIGTLLGQACIEKAKDLGADTVYLESNTMLKPAINLYLKLGFEKITGPPSPYERSNIQMELKV</sequence>
<dbReference type="Gene3D" id="3.40.630.30">
    <property type="match status" value="1"/>
</dbReference>
<dbReference type="PANTHER" id="PTHR13947:SF37">
    <property type="entry name" value="LD18367P"/>
    <property type="match status" value="1"/>
</dbReference>
<feature type="domain" description="N-acetyltransferase" evidence="6">
    <location>
        <begin position="165"/>
        <end position="314"/>
    </location>
</feature>
<evidence type="ECO:0000313" key="7">
    <source>
        <dbReference type="EMBL" id="QEC63621.1"/>
    </source>
</evidence>
<keyword evidence="8" id="KW-1185">Reference proteome</keyword>
<dbReference type="GO" id="GO:0003677">
    <property type="term" value="F:DNA binding"/>
    <property type="evidence" value="ECO:0007669"/>
    <property type="project" value="UniProtKB-KW"/>
</dbReference>
<evidence type="ECO:0000313" key="8">
    <source>
        <dbReference type="Proteomes" id="UP000321479"/>
    </source>
</evidence>
<organism evidence="7 8">
    <name type="scientific">Mucilaginibacter ginsenosidivorans</name>
    <dbReference type="NCBI Taxonomy" id="398053"/>
    <lineage>
        <taxon>Bacteria</taxon>
        <taxon>Pseudomonadati</taxon>
        <taxon>Bacteroidota</taxon>
        <taxon>Sphingobacteriia</taxon>
        <taxon>Sphingobacteriales</taxon>
        <taxon>Sphingobacteriaceae</taxon>
        <taxon>Mucilaginibacter</taxon>
    </lineage>
</organism>
<dbReference type="PROSITE" id="PS51186">
    <property type="entry name" value="GNAT"/>
    <property type="match status" value="1"/>
</dbReference>
<evidence type="ECO:0000256" key="2">
    <source>
        <dbReference type="ARBA" id="ARBA00023015"/>
    </source>
</evidence>